<gene>
    <name evidence="2" type="ORF">TWF718_003396</name>
</gene>
<sequence>MSYYNREFAPFGIPVAMKPGSLRLGTGGLINLPLSVGLLSNFTDITSITIDVREWSYALRNLYAAVLSHLSTLLFYDDVEHIEFRCHSKEEWWPGHYGDELDDTQSISSLFGPESPSPIDGPSPRGSEYNTSGSDIYRFGSCESDTSDLEYTYPQLEYLEDDRRREFLSHLRERPWKGSDFLGRYVSKTALGKLVATQRLRFPRGLKYLKLDMETYEEYTCLPLVSCREITALHIGQREFQITIDPRRPDEIVKLSGINALEVSVHYRTSDATLTGLYTQFPNLKILVLISPIFSTSWINRLPNFPQLEYLQVPFSSSDGEQGEISIGTMQQQIMERLVRGDFPALKKLKVYGDRIVADNFACYGEATCMISSFIDSQGENKRWKFEWIEDLREIEKPDPEKTELDRLWSSGRLFEDIGEVDGDMGGADHVELDILQLDSDESIYDSEEERIDIARRQKIQDAKRERARRRREWILEERRRWDKLDDQDRNSETSGSYESEREPPSEEEEEGGREYQPEREEEGKEEVIPQEYGYVNFENVANGIDVASDTSSIAGAANPGEEEEDEIGHTASQYLSLSLLDDTINPEDSDEYEDMENATQETLDGSQDPPLDVFPNNSRYQQEELQDNTQYGSQDSQFDTQEYLANAARMAQEPYPKPENAASLTLDPKEVEKIRHKNLYRR</sequence>
<evidence type="ECO:0000313" key="2">
    <source>
        <dbReference type="EMBL" id="KAK6329970.1"/>
    </source>
</evidence>
<organism evidence="2 3">
    <name type="scientific">Orbilia javanica</name>
    <dbReference type="NCBI Taxonomy" id="47235"/>
    <lineage>
        <taxon>Eukaryota</taxon>
        <taxon>Fungi</taxon>
        <taxon>Dikarya</taxon>
        <taxon>Ascomycota</taxon>
        <taxon>Pezizomycotina</taxon>
        <taxon>Orbiliomycetes</taxon>
        <taxon>Orbiliales</taxon>
        <taxon>Orbiliaceae</taxon>
        <taxon>Orbilia</taxon>
    </lineage>
</organism>
<feature type="region of interest" description="Disordered" evidence="1">
    <location>
        <begin position="551"/>
        <end position="618"/>
    </location>
</feature>
<dbReference type="Proteomes" id="UP001313282">
    <property type="component" value="Unassembled WGS sequence"/>
</dbReference>
<feature type="region of interest" description="Disordered" evidence="1">
    <location>
        <begin position="108"/>
        <end position="128"/>
    </location>
</feature>
<feature type="region of interest" description="Disordered" evidence="1">
    <location>
        <begin position="485"/>
        <end position="532"/>
    </location>
</feature>
<reference evidence="2 3" key="1">
    <citation type="submission" date="2019-10" db="EMBL/GenBank/DDBJ databases">
        <authorList>
            <person name="Palmer J.M."/>
        </authorList>
    </citation>
    <scope>NUCLEOTIDE SEQUENCE [LARGE SCALE GENOMIC DNA]</scope>
    <source>
        <strain evidence="2 3">TWF718</strain>
    </source>
</reference>
<proteinExistence type="predicted"/>
<accession>A0AAN8RJ11</accession>
<comment type="caution">
    <text evidence="2">The sequence shown here is derived from an EMBL/GenBank/DDBJ whole genome shotgun (WGS) entry which is preliminary data.</text>
</comment>
<feature type="compositionally biased region" description="Acidic residues" evidence="1">
    <location>
        <begin position="585"/>
        <end position="597"/>
    </location>
</feature>
<evidence type="ECO:0000313" key="3">
    <source>
        <dbReference type="Proteomes" id="UP001313282"/>
    </source>
</evidence>
<dbReference type="AlphaFoldDB" id="A0AAN8RJ11"/>
<protein>
    <submittedName>
        <fullName evidence="2">Uncharacterized protein</fullName>
    </submittedName>
</protein>
<name>A0AAN8RJ11_9PEZI</name>
<feature type="compositionally biased region" description="Basic and acidic residues" evidence="1">
    <location>
        <begin position="513"/>
        <end position="528"/>
    </location>
</feature>
<evidence type="ECO:0000256" key="1">
    <source>
        <dbReference type="SAM" id="MobiDB-lite"/>
    </source>
</evidence>
<dbReference type="EMBL" id="JAVHNR010000012">
    <property type="protein sequence ID" value="KAK6329970.1"/>
    <property type="molecule type" value="Genomic_DNA"/>
</dbReference>
<keyword evidence="3" id="KW-1185">Reference proteome</keyword>